<feature type="domain" description="HTH gntR-type" evidence="4">
    <location>
        <begin position="5"/>
        <end position="72"/>
    </location>
</feature>
<keyword evidence="1" id="KW-0805">Transcription regulation</keyword>
<dbReference type="InterPro" id="IPR011711">
    <property type="entry name" value="GntR_C"/>
</dbReference>
<keyword evidence="3" id="KW-0804">Transcription</keyword>
<dbReference type="SMART" id="SM00345">
    <property type="entry name" value="HTH_GNTR"/>
    <property type="match status" value="1"/>
</dbReference>
<dbReference type="Gene3D" id="1.10.10.10">
    <property type="entry name" value="Winged helix-like DNA-binding domain superfamily/Winged helix DNA-binding domain"/>
    <property type="match status" value="1"/>
</dbReference>
<dbReference type="AlphaFoldDB" id="A0AAX3MXW6"/>
<dbReference type="SUPFAM" id="SSF48008">
    <property type="entry name" value="GntR ligand-binding domain-like"/>
    <property type="match status" value="1"/>
</dbReference>
<keyword evidence="2" id="KW-0238">DNA-binding</keyword>
<dbReference type="EMBL" id="CP118101">
    <property type="protein sequence ID" value="WDH82458.1"/>
    <property type="molecule type" value="Genomic_DNA"/>
</dbReference>
<dbReference type="PROSITE" id="PS50949">
    <property type="entry name" value="HTH_GNTR"/>
    <property type="match status" value="1"/>
</dbReference>
<dbReference type="GO" id="GO:0003700">
    <property type="term" value="F:DNA-binding transcription factor activity"/>
    <property type="evidence" value="ECO:0007669"/>
    <property type="project" value="InterPro"/>
</dbReference>
<dbReference type="PRINTS" id="PR00035">
    <property type="entry name" value="HTHGNTR"/>
</dbReference>
<protein>
    <submittedName>
        <fullName evidence="5">GntR family transcriptional regulator</fullName>
    </submittedName>
</protein>
<organism evidence="5 6">
    <name type="scientific">Paenibacillus urinalis</name>
    <dbReference type="NCBI Taxonomy" id="521520"/>
    <lineage>
        <taxon>Bacteria</taxon>
        <taxon>Bacillati</taxon>
        <taxon>Bacillota</taxon>
        <taxon>Bacilli</taxon>
        <taxon>Bacillales</taxon>
        <taxon>Paenibacillaceae</taxon>
        <taxon>Paenibacillus</taxon>
    </lineage>
</organism>
<accession>A0AAX3MXW6</accession>
<dbReference type="InterPro" id="IPR036388">
    <property type="entry name" value="WH-like_DNA-bd_sf"/>
</dbReference>
<name>A0AAX3MXW6_9BACL</name>
<evidence type="ECO:0000259" key="4">
    <source>
        <dbReference type="PROSITE" id="PS50949"/>
    </source>
</evidence>
<dbReference type="GO" id="GO:0003677">
    <property type="term" value="F:DNA binding"/>
    <property type="evidence" value="ECO:0007669"/>
    <property type="project" value="UniProtKB-KW"/>
</dbReference>
<gene>
    <name evidence="5" type="ORF">PUW23_23935</name>
</gene>
<dbReference type="PANTHER" id="PTHR43537:SF45">
    <property type="entry name" value="GNTR FAMILY REGULATORY PROTEIN"/>
    <property type="match status" value="1"/>
</dbReference>
<dbReference type="InterPro" id="IPR036390">
    <property type="entry name" value="WH_DNA-bd_sf"/>
</dbReference>
<evidence type="ECO:0000313" key="6">
    <source>
        <dbReference type="Proteomes" id="UP001220962"/>
    </source>
</evidence>
<dbReference type="InterPro" id="IPR008920">
    <property type="entry name" value="TF_FadR/GntR_C"/>
</dbReference>
<sequence>MMKKNSLVDTAYTLLRDQIVRGELMPGTLLSENELSVDFQMSRTPVRHAIARLESEGYVTALKNRGVLVKEMNSKEFIDLNEQIQAMLFYCFEVMKDRSRDIYIDLESLAAHVEAQRIAEQNNNYVSYIEHHFLFMREIVESIGNTVMLSTFDSFKDKLGMYAIVRFKLTPHIKHYSAIGINRDTLKVLEEQNYKAAQEVVLSLSRISRERMLATGQF</sequence>
<evidence type="ECO:0000256" key="2">
    <source>
        <dbReference type="ARBA" id="ARBA00023125"/>
    </source>
</evidence>
<dbReference type="PANTHER" id="PTHR43537">
    <property type="entry name" value="TRANSCRIPTIONAL REGULATOR, GNTR FAMILY"/>
    <property type="match status" value="1"/>
</dbReference>
<evidence type="ECO:0000256" key="3">
    <source>
        <dbReference type="ARBA" id="ARBA00023163"/>
    </source>
</evidence>
<evidence type="ECO:0000256" key="1">
    <source>
        <dbReference type="ARBA" id="ARBA00023015"/>
    </source>
</evidence>
<dbReference type="SUPFAM" id="SSF46785">
    <property type="entry name" value="Winged helix' DNA-binding domain"/>
    <property type="match status" value="1"/>
</dbReference>
<dbReference type="Pfam" id="PF00392">
    <property type="entry name" value="GntR"/>
    <property type="match status" value="1"/>
</dbReference>
<evidence type="ECO:0000313" key="5">
    <source>
        <dbReference type="EMBL" id="WDH82458.1"/>
    </source>
</evidence>
<dbReference type="Proteomes" id="UP001220962">
    <property type="component" value="Chromosome"/>
</dbReference>
<dbReference type="Pfam" id="PF07729">
    <property type="entry name" value="FCD"/>
    <property type="match status" value="1"/>
</dbReference>
<proteinExistence type="predicted"/>
<dbReference type="CDD" id="cd07377">
    <property type="entry name" value="WHTH_GntR"/>
    <property type="match status" value="1"/>
</dbReference>
<reference evidence="5" key="1">
    <citation type="submission" date="2023-02" db="EMBL/GenBank/DDBJ databases">
        <title>Pathogen: clinical or host-associated sample.</title>
        <authorList>
            <person name="Hergert J."/>
            <person name="Casey R."/>
            <person name="Wagner J."/>
            <person name="Young E.L."/>
            <person name="Oakeson K.F."/>
        </authorList>
    </citation>
    <scope>NUCLEOTIDE SEQUENCE</scope>
    <source>
        <strain evidence="5">2022CK-00830</strain>
    </source>
</reference>
<dbReference type="RefSeq" id="WP_274359158.1">
    <property type="nucleotide sequence ID" value="NZ_CP118101.1"/>
</dbReference>
<dbReference type="Gene3D" id="1.20.120.530">
    <property type="entry name" value="GntR ligand-binding domain-like"/>
    <property type="match status" value="1"/>
</dbReference>
<dbReference type="InterPro" id="IPR000524">
    <property type="entry name" value="Tscrpt_reg_HTH_GntR"/>
</dbReference>